<proteinExistence type="predicted"/>
<keyword evidence="4 6" id="KW-0067">ATP-binding</keyword>
<comment type="caution">
    <text evidence="6">The sequence shown here is derived from an EMBL/GenBank/DDBJ whole genome shotgun (WGS) entry which is preliminary data.</text>
</comment>
<keyword evidence="7" id="KW-1185">Reference proteome</keyword>
<dbReference type="InterPro" id="IPR027417">
    <property type="entry name" value="P-loop_NTPase"/>
</dbReference>
<keyword evidence="3" id="KW-0547">Nucleotide-binding</keyword>
<dbReference type="SUPFAM" id="SSF52540">
    <property type="entry name" value="P-loop containing nucleoside triphosphate hydrolases"/>
    <property type="match status" value="1"/>
</dbReference>
<dbReference type="EMBL" id="JBHSRS010000084">
    <property type="protein sequence ID" value="MFC6284919.1"/>
    <property type="molecule type" value="Genomic_DNA"/>
</dbReference>
<evidence type="ECO:0000256" key="3">
    <source>
        <dbReference type="ARBA" id="ARBA00022741"/>
    </source>
</evidence>
<name>A0ABW1U518_9BURK</name>
<accession>A0ABW1U518</accession>
<evidence type="ECO:0000256" key="4">
    <source>
        <dbReference type="ARBA" id="ARBA00022840"/>
    </source>
</evidence>
<sequence length="250" mass="27286">MNQVVLRTEGLTKTFAGFTAVNKLNLNVRRGSVHALIGPNGAGKTTVFNLLTNFLAPTRGKIFFNDRDITGMAPAEVARHGLVRSFQISAVFPGLSVLDNIRIALQRPSGLATQCWRSDRILGRLDERCSQLIESVGLANFRTATAGELPYGRKRALELATTLALEPEVLLLDEPMAGMGREDIQRIASLITSVAKGRTVVMVEHNLSVVADICERVTVLQRGEILAEGTYSEVSTNPQVREAYMGVDHE</sequence>
<evidence type="ECO:0000259" key="5">
    <source>
        <dbReference type="PROSITE" id="PS50893"/>
    </source>
</evidence>
<dbReference type="InterPro" id="IPR051120">
    <property type="entry name" value="ABC_AA/LPS_Transport"/>
</dbReference>
<evidence type="ECO:0000256" key="1">
    <source>
        <dbReference type="ARBA" id="ARBA00022448"/>
    </source>
</evidence>
<dbReference type="RefSeq" id="WP_371439412.1">
    <property type="nucleotide sequence ID" value="NZ_JBHSRS010000084.1"/>
</dbReference>
<dbReference type="InterPro" id="IPR003593">
    <property type="entry name" value="AAA+_ATPase"/>
</dbReference>
<keyword evidence="2" id="KW-0472">Membrane</keyword>
<dbReference type="InterPro" id="IPR003439">
    <property type="entry name" value="ABC_transporter-like_ATP-bd"/>
</dbReference>
<organism evidence="6 7">
    <name type="scientific">Polaromonas aquatica</name>
    <dbReference type="NCBI Taxonomy" id="332657"/>
    <lineage>
        <taxon>Bacteria</taxon>
        <taxon>Pseudomonadati</taxon>
        <taxon>Pseudomonadota</taxon>
        <taxon>Betaproteobacteria</taxon>
        <taxon>Burkholderiales</taxon>
        <taxon>Comamonadaceae</taxon>
        <taxon>Polaromonas</taxon>
    </lineage>
</organism>
<dbReference type="Pfam" id="PF00005">
    <property type="entry name" value="ABC_tran"/>
    <property type="match status" value="1"/>
</dbReference>
<dbReference type="Gene3D" id="3.40.50.300">
    <property type="entry name" value="P-loop containing nucleotide triphosphate hydrolases"/>
    <property type="match status" value="1"/>
</dbReference>
<gene>
    <name evidence="6" type="ORF">ACFQND_27145</name>
</gene>
<dbReference type="InterPro" id="IPR032823">
    <property type="entry name" value="BCA_ABC_TP_C"/>
</dbReference>
<evidence type="ECO:0000313" key="7">
    <source>
        <dbReference type="Proteomes" id="UP001596270"/>
    </source>
</evidence>
<dbReference type="GO" id="GO:0005524">
    <property type="term" value="F:ATP binding"/>
    <property type="evidence" value="ECO:0007669"/>
    <property type="project" value="UniProtKB-KW"/>
</dbReference>
<dbReference type="PANTHER" id="PTHR45772:SF3">
    <property type="entry name" value="ABC TRANSPORTER ATP-BINDING PROTEIN"/>
    <property type="match status" value="1"/>
</dbReference>
<evidence type="ECO:0000313" key="6">
    <source>
        <dbReference type="EMBL" id="MFC6284919.1"/>
    </source>
</evidence>
<dbReference type="PANTHER" id="PTHR45772">
    <property type="entry name" value="CONSERVED COMPONENT OF ABC TRANSPORTER FOR NATURAL AMINO ACIDS-RELATED"/>
    <property type="match status" value="1"/>
</dbReference>
<dbReference type="PROSITE" id="PS50893">
    <property type="entry name" value="ABC_TRANSPORTER_2"/>
    <property type="match status" value="1"/>
</dbReference>
<protein>
    <submittedName>
        <fullName evidence="6">ABC transporter ATP-binding protein</fullName>
    </submittedName>
</protein>
<dbReference type="Proteomes" id="UP001596270">
    <property type="component" value="Unassembled WGS sequence"/>
</dbReference>
<keyword evidence="1" id="KW-0813">Transport</keyword>
<keyword evidence="2" id="KW-1003">Cell membrane</keyword>
<evidence type="ECO:0000256" key="2">
    <source>
        <dbReference type="ARBA" id="ARBA00022475"/>
    </source>
</evidence>
<dbReference type="CDD" id="cd03219">
    <property type="entry name" value="ABC_Mj1267_LivG_branched"/>
    <property type="match status" value="1"/>
</dbReference>
<feature type="domain" description="ABC transporter" evidence="5">
    <location>
        <begin position="6"/>
        <end position="247"/>
    </location>
</feature>
<reference evidence="7" key="1">
    <citation type="journal article" date="2019" name="Int. J. Syst. Evol. Microbiol.">
        <title>The Global Catalogue of Microorganisms (GCM) 10K type strain sequencing project: providing services to taxonomists for standard genome sequencing and annotation.</title>
        <authorList>
            <consortium name="The Broad Institute Genomics Platform"/>
            <consortium name="The Broad Institute Genome Sequencing Center for Infectious Disease"/>
            <person name="Wu L."/>
            <person name="Ma J."/>
        </authorList>
    </citation>
    <scope>NUCLEOTIDE SEQUENCE [LARGE SCALE GENOMIC DNA]</scope>
    <source>
        <strain evidence="7">CCUG 39402</strain>
    </source>
</reference>
<dbReference type="SMART" id="SM00382">
    <property type="entry name" value="AAA"/>
    <property type="match status" value="1"/>
</dbReference>
<dbReference type="Pfam" id="PF12399">
    <property type="entry name" value="BCA_ABC_TP_C"/>
    <property type="match status" value="1"/>
</dbReference>